<feature type="transmembrane region" description="Helical" evidence="1">
    <location>
        <begin position="7"/>
        <end position="29"/>
    </location>
</feature>
<dbReference type="Proteomes" id="UP000178953">
    <property type="component" value="Unassembled WGS sequence"/>
</dbReference>
<dbReference type="AlphaFoldDB" id="A0A1E8PXT2"/>
<gene>
    <name evidence="2" type="ORF">BEL07_27905</name>
</gene>
<keyword evidence="1" id="KW-1133">Transmembrane helix</keyword>
<keyword evidence="1" id="KW-0812">Transmembrane</keyword>
<organism evidence="2 3">
    <name type="scientific">Mycolicibacterium grossiae</name>
    <dbReference type="NCBI Taxonomy" id="1552759"/>
    <lineage>
        <taxon>Bacteria</taxon>
        <taxon>Bacillati</taxon>
        <taxon>Actinomycetota</taxon>
        <taxon>Actinomycetes</taxon>
        <taxon>Mycobacteriales</taxon>
        <taxon>Mycobacteriaceae</taxon>
        <taxon>Mycolicibacterium</taxon>
    </lineage>
</organism>
<comment type="caution">
    <text evidence="2">The sequence shown here is derived from an EMBL/GenBank/DDBJ whole genome shotgun (WGS) entry which is preliminary data.</text>
</comment>
<evidence type="ECO:0000256" key="1">
    <source>
        <dbReference type="SAM" id="Phobius"/>
    </source>
</evidence>
<dbReference type="EMBL" id="MCHX01000120">
    <property type="protein sequence ID" value="OFJ50489.1"/>
    <property type="molecule type" value="Genomic_DNA"/>
</dbReference>
<proteinExistence type="predicted"/>
<name>A0A1E8PXT2_9MYCO</name>
<protein>
    <submittedName>
        <fullName evidence="2">Uncharacterized protein</fullName>
    </submittedName>
</protein>
<keyword evidence="3" id="KW-1185">Reference proteome</keyword>
<dbReference type="PROSITE" id="PS51257">
    <property type="entry name" value="PROKAR_LIPOPROTEIN"/>
    <property type="match status" value="1"/>
</dbReference>
<keyword evidence="1" id="KW-0472">Membrane</keyword>
<sequence>MREPLRIALRVLGLVLLLVSVGCLVLLVWPGPGRVAEVLGVTCGDDGLGPSRPCSWLDAADLLWTGFVLLLIAGFVLRMWTRPEGTRPFTIDLGRRRS</sequence>
<feature type="transmembrane region" description="Helical" evidence="1">
    <location>
        <begin position="62"/>
        <end position="80"/>
    </location>
</feature>
<evidence type="ECO:0000313" key="2">
    <source>
        <dbReference type="EMBL" id="OFJ50489.1"/>
    </source>
</evidence>
<reference evidence="2 3" key="1">
    <citation type="submission" date="2016-09" db="EMBL/GenBank/DDBJ databases">
        <title>genome sequence of Mycobacterium sp. 739 SCH.</title>
        <authorList>
            <person name="Greninger A.L."/>
            <person name="Qin X."/>
            <person name="Jerome K."/>
            <person name="Vora S."/>
            <person name="Quinn K."/>
        </authorList>
    </citation>
    <scope>NUCLEOTIDE SEQUENCE [LARGE SCALE GENOMIC DNA]</scope>
    <source>
        <strain evidence="2 3">SCH</strain>
    </source>
</reference>
<dbReference type="RefSeq" id="WP_070356274.1">
    <property type="nucleotide sequence ID" value="NZ_CP043474.1"/>
</dbReference>
<evidence type="ECO:0000313" key="3">
    <source>
        <dbReference type="Proteomes" id="UP000178953"/>
    </source>
</evidence>
<dbReference type="OrthoDB" id="4747320at2"/>
<accession>A0A1E8PXT2</accession>